<feature type="domain" description="Ketosynthase family 3 (KS3)" evidence="6">
    <location>
        <begin position="6"/>
        <end position="439"/>
    </location>
</feature>
<evidence type="ECO:0000256" key="2">
    <source>
        <dbReference type="ARBA" id="ARBA00022553"/>
    </source>
</evidence>
<evidence type="ECO:0000256" key="4">
    <source>
        <dbReference type="SAM" id="Coils"/>
    </source>
</evidence>
<dbReference type="PANTHER" id="PTHR43775:SF37">
    <property type="entry name" value="SI:DKEY-61P9.11"/>
    <property type="match status" value="1"/>
</dbReference>
<dbReference type="SMART" id="SM00825">
    <property type="entry name" value="PKS_KS"/>
    <property type="match status" value="1"/>
</dbReference>
<dbReference type="Gene3D" id="3.40.50.720">
    <property type="entry name" value="NAD(P)-binding Rossmann-like Domain"/>
    <property type="match status" value="1"/>
</dbReference>
<keyword evidence="8" id="KW-1185">Reference proteome</keyword>
<dbReference type="SMART" id="SM00822">
    <property type="entry name" value="PKS_KR"/>
    <property type="match status" value="1"/>
</dbReference>
<keyword evidence="3" id="KW-0808">Transferase</keyword>
<accession>A0A246RHD7</accession>
<organism evidence="7 8">
    <name type="scientific">Micromonospora wenchangensis</name>
    <dbReference type="NCBI Taxonomy" id="1185415"/>
    <lineage>
        <taxon>Bacteria</taxon>
        <taxon>Bacillati</taxon>
        <taxon>Actinomycetota</taxon>
        <taxon>Actinomycetes</taxon>
        <taxon>Micromonosporales</taxon>
        <taxon>Micromonosporaceae</taxon>
        <taxon>Micromonospora</taxon>
    </lineage>
</organism>
<dbReference type="InterPro" id="IPR020806">
    <property type="entry name" value="PKS_PP-bd"/>
</dbReference>
<dbReference type="GO" id="GO:0004312">
    <property type="term" value="F:fatty acid synthase activity"/>
    <property type="evidence" value="ECO:0007669"/>
    <property type="project" value="TreeGrafter"/>
</dbReference>
<dbReference type="GO" id="GO:0071770">
    <property type="term" value="P:DIM/DIP cell wall layer assembly"/>
    <property type="evidence" value="ECO:0007669"/>
    <property type="project" value="TreeGrafter"/>
</dbReference>
<evidence type="ECO:0000313" key="8">
    <source>
        <dbReference type="Proteomes" id="UP000197174"/>
    </source>
</evidence>
<dbReference type="InterPro" id="IPR036736">
    <property type="entry name" value="ACP-like_sf"/>
</dbReference>
<evidence type="ECO:0000256" key="1">
    <source>
        <dbReference type="ARBA" id="ARBA00022450"/>
    </source>
</evidence>
<dbReference type="Pfam" id="PF08659">
    <property type="entry name" value="KR"/>
    <property type="match status" value="1"/>
</dbReference>
<comment type="caution">
    <text evidence="7">The sequence shown here is derived from an EMBL/GenBank/DDBJ whole genome shotgun (WGS) entry which is preliminary data.</text>
</comment>
<dbReference type="InterPro" id="IPR016039">
    <property type="entry name" value="Thiolase-like"/>
</dbReference>
<keyword evidence="2" id="KW-0597">Phosphoprotein</keyword>
<evidence type="ECO:0000259" key="6">
    <source>
        <dbReference type="PROSITE" id="PS52004"/>
    </source>
</evidence>
<dbReference type="CDD" id="cd08953">
    <property type="entry name" value="KR_2_SDR_x"/>
    <property type="match status" value="1"/>
</dbReference>
<dbReference type="PROSITE" id="PS00606">
    <property type="entry name" value="KS3_1"/>
    <property type="match status" value="1"/>
</dbReference>
<keyword evidence="4" id="KW-0175">Coiled coil</keyword>
<dbReference type="GO" id="GO:0004315">
    <property type="term" value="F:3-oxoacyl-[acyl-carrier-protein] synthase activity"/>
    <property type="evidence" value="ECO:0007669"/>
    <property type="project" value="InterPro"/>
</dbReference>
<dbReference type="CDD" id="cd00833">
    <property type="entry name" value="PKS"/>
    <property type="match status" value="1"/>
</dbReference>
<dbReference type="AlphaFoldDB" id="A0A246RHD7"/>
<dbReference type="GO" id="GO:0005886">
    <property type="term" value="C:plasma membrane"/>
    <property type="evidence" value="ECO:0007669"/>
    <property type="project" value="TreeGrafter"/>
</dbReference>
<dbReference type="InterPro" id="IPR018201">
    <property type="entry name" value="Ketoacyl_synth_AS"/>
</dbReference>
<dbReference type="InterPro" id="IPR014030">
    <property type="entry name" value="Ketoacyl_synth_N"/>
</dbReference>
<dbReference type="GO" id="GO:0031177">
    <property type="term" value="F:phosphopantetheine binding"/>
    <property type="evidence" value="ECO:0007669"/>
    <property type="project" value="InterPro"/>
</dbReference>
<gene>
    <name evidence="7" type="ORF">B5D80_22440</name>
</gene>
<dbReference type="PROSITE" id="PS50075">
    <property type="entry name" value="CARRIER"/>
    <property type="match status" value="1"/>
</dbReference>
<feature type="coiled-coil region" evidence="4">
    <location>
        <begin position="1080"/>
        <end position="1107"/>
    </location>
</feature>
<proteinExistence type="predicted"/>
<dbReference type="Gene3D" id="3.40.47.10">
    <property type="match status" value="1"/>
</dbReference>
<reference evidence="7 8" key="1">
    <citation type="submission" date="2017-03" db="EMBL/GenBank/DDBJ databases">
        <title>Whole genome sequence of Micromonospora wenchangensis, isolated from mangrove soil.</title>
        <authorList>
            <person name="Yang H."/>
        </authorList>
    </citation>
    <scope>NUCLEOTIDE SEQUENCE [LARGE SCALE GENOMIC DNA]</scope>
    <source>
        <strain evidence="7 8">CCTCC AA 2012002</strain>
    </source>
</reference>
<dbReference type="Pfam" id="PF02801">
    <property type="entry name" value="Ketoacyl-synt_C"/>
    <property type="match status" value="1"/>
</dbReference>
<dbReference type="GO" id="GO:0005737">
    <property type="term" value="C:cytoplasm"/>
    <property type="evidence" value="ECO:0007669"/>
    <property type="project" value="TreeGrafter"/>
</dbReference>
<dbReference type="Pfam" id="PF00109">
    <property type="entry name" value="ketoacyl-synt"/>
    <property type="match status" value="1"/>
</dbReference>
<dbReference type="InterPro" id="IPR020841">
    <property type="entry name" value="PKS_Beta-ketoAc_synthase_dom"/>
</dbReference>
<evidence type="ECO:0000313" key="7">
    <source>
        <dbReference type="EMBL" id="OWV03545.1"/>
    </source>
</evidence>
<dbReference type="EMBL" id="MZMV01000042">
    <property type="protein sequence ID" value="OWV03545.1"/>
    <property type="molecule type" value="Genomic_DNA"/>
</dbReference>
<dbReference type="InterPro" id="IPR036291">
    <property type="entry name" value="NAD(P)-bd_dom_sf"/>
</dbReference>
<dbReference type="Gene3D" id="1.10.1200.10">
    <property type="entry name" value="ACP-like"/>
    <property type="match status" value="1"/>
</dbReference>
<dbReference type="InterPro" id="IPR050091">
    <property type="entry name" value="PKS_NRPS_Biosynth_Enz"/>
</dbReference>
<dbReference type="SMART" id="SM00823">
    <property type="entry name" value="PKS_PP"/>
    <property type="match status" value="1"/>
</dbReference>
<dbReference type="Proteomes" id="UP000197174">
    <property type="component" value="Unassembled WGS sequence"/>
</dbReference>
<dbReference type="Gene3D" id="1.10.1240.100">
    <property type="match status" value="1"/>
</dbReference>
<dbReference type="InterPro" id="IPR014031">
    <property type="entry name" value="Ketoacyl_synth_C"/>
</dbReference>
<dbReference type="PROSITE" id="PS52004">
    <property type="entry name" value="KS3_2"/>
    <property type="match status" value="1"/>
</dbReference>
<dbReference type="InterPro" id="IPR032821">
    <property type="entry name" value="PKS_assoc"/>
</dbReference>
<dbReference type="Pfam" id="PF16197">
    <property type="entry name" value="KAsynt_C_assoc"/>
    <property type="match status" value="1"/>
</dbReference>
<evidence type="ECO:0000256" key="3">
    <source>
        <dbReference type="ARBA" id="ARBA00022679"/>
    </source>
</evidence>
<dbReference type="GO" id="GO:0006633">
    <property type="term" value="P:fatty acid biosynthetic process"/>
    <property type="evidence" value="ECO:0007669"/>
    <property type="project" value="InterPro"/>
</dbReference>
<keyword evidence="1" id="KW-0596">Phosphopantetheine</keyword>
<dbReference type="Pfam" id="PF00550">
    <property type="entry name" value="PP-binding"/>
    <property type="match status" value="1"/>
</dbReference>
<evidence type="ECO:0000259" key="5">
    <source>
        <dbReference type="PROSITE" id="PS50075"/>
    </source>
</evidence>
<name>A0A246RHD7_9ACTN</name>
<dbReference type="SUPFAM" id="SSF47336">
    <property type="entry name" value="ACP-like"/>
    <property type="match status" value="1"/>
</dbReference>
<dbReference type="InterPro" id="IPR013968">
    <property type="entry name" value="PKS_KR"/>
</dbReference>
<sequence>MINRMDTDIAVVGLSVEVPGADDLDTFWQIISSGASLTRPFPTNRREKLAEYIRYLRATSIEPVTDPDVEYHNGCFLDEVDTFDHTVFGMNPRQATLTDPHHRMVMRAMFLAFEDAGYGFDRLRGSRTGVFVGFAVNPGSTYLDYICRVDPNNGQQAITGNIPAMLANRLSHLLDLRGPSLVVDTACSATLVAVHQAKNALLAGDCEMAVVGGARIVFSPVKHPHSNIGIESSDGVTRTFDEAADGTGFGEGSGAVVLKRMSQAVADGDRIYAVIKGSAVNHDGNTEGITNPDSDSQADLLDAAWRNAGVHPRTLGYLEAHGTATRVGDPIEHEGMKRAFARYTTDRGFCAVGTVKANVGHLFEGSGVIGLIKAIAVLRNRMIPPQANFKNPNPKLDFAAGPLYVSTGLRPWESPDGPRRCGVSAFGLGGTNAHVVLEEYVAQAPATPAGPGPFLFTLSAATLKSLVRLGERYVRFIDAAGLDGVDIADVCHTSQVSRSGHRHRAAFVVHDVADLRRQLVASLADGASPPPDGPLGDEARRYLAGEPVDWRRLSDGRRRIVRLPGYAFDTTPAWVQFPDTWRAQLSLGTVDEEHPVTHDVVFAPAADPTPATPGARVLALVDPDTDAGRLLAATGLDDLRVLRLGEPVRPGGAPFDARSADSFAEIARLVEDDGVTHLVHALGFDATPAADLAGLDLRTGKNLHSLFQLTKALMAAGVKLELTVLTRRAVCARDAEPDVVVENGALVGFGKVIGREYPYLGVTHLDVDPDVSPDAVRAEILSPERGVFLWRDGRRLHEVFVEVPQVDTDGPQSYLRPGGTYLITGGTGALGLAVAHAFATRQPDVTLVLLSRSGLPPRAQWPDLLAAPAGDARAGRVRAVRELEELGARVRVVAADAGDPDALAAAVADVRGEYGRVDGIVHAAGLPGGSTVMFRELADFDAVVRAKLHAAFLLDQLTRDDRPDFVVHFSSVASVFPAPGQADYAAANYYLDNVARSRAGGPTHVIALDWVAWKEIGMAVDHGTSGDTMFRALPTRVALDVLDAGLRSGRSRLFAGELHYRGELIHLLRSYDVRLSAEIDAKVDQEMQALEQRLRQAADKIRATVDAVDVELEGRPDGGYTDVERSVAQCLALAFGYPTLDVEADFFDLGGDSIMAASVANTIAVRHDVQYDVADLLADRTVAEIAYHVEDLVAFADAAA</sequence>
<dbReference type="PANTHER" id="PTHR43775">
    <property type="entry name" value="FATTY ACID SYNTHASE"/>
    <property type="match status" value="1"/>
</dbReference>
<dbReference type="SUPFAM" id="SSF51735">
    <property type="entry name" value="NAD(P)-binding Rossmann-fold domains"/>
    <property type="match status" value="2"/>
</dbReference>
<dbReference type="SUPFAM" id="SSF53901">
    <property type="entry name" value="Thiolase-like"/>
    <property type="match status" value="1"/>
</dbReference>
<feature type="domain" description="Carrier" evidence="5">
    <location>
        <begin position="1118"/>
        <end position="1193"/>
    </location>
</feature>
<protein>
    <submittedName>
        <fullName evidence="7">Uncharacterized protein</fullName>
    </submittedName>
</protein>
<dbReference type="InterPro" id="IPR009081">
    <property type="entry name" value="PP-bd_ACP"/>
</dbReference>
<dbReference type="InterPro" id="IPR057326">
    <property type="entry name" value="KR_dom"/>
</dbReference>